<name>A0A6I0EZN9_9FIRM</name>
<evidence type="ECO:0000313" key="3">
    <source>
        <dbReference type="EMBL" id="KAB3532754.1"/>
    </source>
</evidence>
<feature type="transmembrane region" description="Helical" evidence="1">
    <location>
        <begin position="487"/>
        <end position="514"/>
    </location>
</feature>
<evidence type="ECO:0000313" key="4">
    <source>
        <dbReference type="Proteomes" id="UP000432715"/>
    </source>
</evidence>
<feature type="transmembrane region" description="Helical" evidence="1">
    <location>
        <begin position="427"/>
        <end position="455"/>
    </location>
</feature>
<keyword evidence="4" id="KW-1185">Reference proteome</keyword>
<organism evidence="3 4">
    <name type="scientific">Alkaliphilus pronyensis</name>
    <dbReference type="NCBI Taxonomy" id="1482732"/>
    <lineage>
        <taxon>Bacteria</taxon>
        <taxon>Bacillati</taxon>
        <taxon>Bacillota</taxon>
        <taxon>Clostridia</taxon>
        <taxon>Peptostreptococcales</taxon>
        <taxon>Natronincolaceae</taxon>
        <taxon>Alkaliphilus</taxon>
    </lineage>
</organism>
<comment type="caution">
    <text evidence="3">The sequence shown here is derived from an EMBL/GenBank/DDBJ whole genome shotgun (WGS) entry which is preliminary data.</text>
</comment>
<sequence>MEDKQKRIQDAVEEKINVDEKLAEFDTSSNTRKLVGVLAKAITIIAIVMSLFHLYTAGAGTLLAMKQRAFHLLFVFVLGFLMYPISKKSNKTKVPIYDWIFTIAGIVVTTYIIFNFEALVKRGGIPNNLDIFLGILAILLVLEVTRRSIGPELPTIAIIFIAYVFLGPYLPGVLGHRGYALDRIVNQLYMTTEGIFGTPLGVSSTFVFMFILFGSFLEITGVGQFFIDVAFAAAGHKKGGPAKAAVLASGFMGSISGSSIANTVTTGAFTIPLMKKVGYKSDFAGAVEAAASTGGQILPPVMGAAAFIMSEFTNIPYIRIVISAVVPALLYYLGVTIMVHLQASKQGLEGIPKEELPEFKSTFKKGFHLLLPLLSVVVFLIRFSPLKAAFFSILVALAVSFIRSHTRINFKDLLYALEDGAKKAVSVAAACACAGIIVGIVTLTGLGLTFANLIVSLAGGMLIPTLFLTMIASIILGMGLPTTAKYIVLATMAAPALVELGVPLIAAHLFILYFGVIADVTPPVALAAYAGAGIAGGDSFKTGLNALKLGSAGFLIPFIFAISPKLLLIDVTFVEAIMAITTACLGIVAFASGVQGYFLTTTKIYERVMFIIAALLLIHPNVTIDFVGFVLLIASAAMQYHRYKKSKPLATNS</sequence>
<accession>A0A6I0EZN9</accession>
<feature type="transmembrane region" description="Helical" evidence="1">
    <location>
        <begin position="320"/>
        <end position="341"/>
    </location>
</feature>
<keyword evidence="1" id="KW-1133">Transmembrane helix</keyword>
<feature type="transmembrane region" description="Helical" evidence="1">
    <location>
        <begin position="194"/>
        <end position="217"/>
    </location>
</feature>
<dbReference type="InterPro" id="IPR011853">
    <property type="entry name" value="TRAP_DctM-Dct_fused"/>
</dbReference>
<feature type="transmembrane region" description="Helical" evidence="1">
    <location>
        <begin position="156"/>
        <end position="174"/>
    </location>
</feature>
<dbReference type="InterPro" id="IPR010656">
    <property type="entry name" value="DctM"/>
</dbReference>
<dbReference type="AlphaFoldDB" id="A0A6I0EZN9"/>
<dbReference type="PANTHER" id="PTHR43849">
    <property type="entry name" value="BLL3936 PROTEIN"/>
    <property type="match status" value="1"/>
</dbReference>
<protein>
    <submittedName>
        <fullName evidence="3">TRAP transporter permease</fullName>
    </submittedName>
</protein>
<reference evidence="3 4" key="1">
    <citation type="submission" date="2019-10" db="EMBL/GenBank/DDBJ databases">
        <title>Alkaliphilus serpentinus sp. nov. and Alkaliphilus pronyensis sp. nov., two novel anaerobic alkaliphilic species isolated from the serpentinized-hosted hydrothermal field of the Prony Bay (New Caledonia).</title>
        <authorList>
            <person name="Postec A."/>
        </authorList>
    </citation>
    <scope>NUCLEOTIDE SEQUENCE [LARGE SCALE GENOMIC DNA]</scope>
    <source>
        <strain evidence="3 4">LacV</strain>
    </source>
</reference>
<dbReference type="NCBIfam" id="TIGR02123">
    <property type="entry name" value="TRAP_fused"/>
    <property type="match status" value="1"/>
</dbReference>
<feature type="domain" description="TRAP C4-dicarboxylate transport system permease DctM subunit" evidence="2">
    <location>
        <begin position="136"/>
        <end position="571"/>
    </location>
</feature>
<dbReference type="OrthoDB" id="9759894at2"/>
<dbReference type="RefSeq" id="WP_151861752.1">
    <property type="nucleotide sequence ID" value="NZ_WBZC01000046.1"/>
</dbReference>
<dbReference type="PANTHER" id="PTHR43849:SF2">
    <property type="entry name" value="BLL3936 PROTEIN"/>
    <property type="match status" value="1"/>
</dbReference>
<proteinExistence type="predicted"/>
<feature type="transmembrane region" description="Helical" evidence="1">
    <location>
        <begin position="576"/>
        <end position="598"/>
    </location>
</feature>
<dbReference type="Pfam" id="PF11874">
    <property type="entry name" value="DUF3394"/>
    <property type="match status" value="1"/>
</dbReference>
<feature type="transmembrane region" description="Helical" evidence="1">
    <location>
        <begin position="461"/>
        <end position="480"/>
    </location>
</feature>
<feature type="transmembrane region" description="Helical" evidence="1">
    <location>
        <begin position="37"/>
        <end position="56"/>
    </location>
</feature>
<feature type="transmembrane region" description="Helical" evidence="1">
    <location>
        <begin position="97"/>
        <end position="116"/>
    </location>
</feature>
<keyword evidence="1" id="KW-0812">Transmembrane</keyword>
<feature type="transmembrane region" description="Helical" evidence="1">
    <location>
        <begin position="388"/>
        <end position="406"/>
    </location>
</feature>
<evidence type="ECO:0000259" key="2">
    <source>
        <dbReference type="Pfam" id="PF06808"/>
    </source>
</evidence>
<feature type="transmembrane region" description="Helical" evidence="1">
    <location>
        <begin position="610"/>
        <end position="637"/>
    </location>
</feature>
<keyword evidence="1" id="KW-0472">Membrane</keyword>
<feature type="transmembrane region" description="Helical" evidence="1">
    <location>
        <begin position="362"/>
        <end position="382"/>
    </location>
</feature>
<feature type="transmembrane region" description="Helical" evidence="1">
    <location>
        <begin position="128"/>
        <end position="144"/>
    </location>
</feature>
<dbReference type="Pfam" id="PF06808">
    <property type="entry name" value="DctM"/>
    <property type="match status" value="1"/>
</dbReference>
<dbReference type="InterPro" id="IPR021814">
    <property type="entry name" value="DUF3394"/>
</dbReference>
<dbReference type="EMBL" id="WBZC01000046">
    <property type="protein sequence ID" value="KAB3532754.1"/>
    <property type="molecule type" value="Genomic_DNA"/>
</dbReference>
<dbReference type="Proteomes" id="UP000432715">
    <property type="component" value="Unassembled WGS sequence"/>
</dbReference>
<evidence type="ECO:0000256" key="1">
    <source>
        <dbReference type="SAM" id="Phobius"/>
    </source>
</evidence>
<feature type="transmembrane region" description="Helical" evidence="1">
    <location>
        <begin position="68"/>
        <end position="85"/>
    </location>
</feature>
<gene>
    <name evidence="3" type="ORF">F8154_11440</name>
</gene>
<feature type="transmembrane region" description="Helical" evidence="1">
    <location>
        <begin position="549"/>
        <end position="569"/>
    </location>
</feature>